<feature type="compositionally biased region" description="Polar residues" evidence="1">
    <location>
        <begin position="37"/>
        <end position="47"/>
    </location>
</feature>
<gene>
    <name evidence="2" type="ORF">OKA104_LOCUS54928</name>
</gene>
<comment type="caution">
    <text evidence="2">The sequence shown here is derived from an EMBL/GenBank/DDBJ whole genome shotgun (WGS) entry which is preliminary data.</text>
</comment>
<organism evidence="2 3">
    <name type="scientific">Adineta steineri</name>
    <dbReference type="NCBI Taxonomy" id="433720"/>
    <lineage>
        <taxon>Eukaryota</taxon>
        <taxon>Metazoa</taxon>
        <taxon>Spiralia</taxon>
        <taxon>Gnathifera</taxon>
        <taxon>Rotifera</taxon>
        <taxon>Eurotatoria</taxon>
        <taxon>Bdelloidea</taxon>
        <taxon>Adinetida</taxon>
        <taxon>Adinetidae</taxon>
        <taxon>Adineta</taxon>
    </lineage>
</organism>
<feature type="non-terminal residue" evidence="2">
    <location>
        <position position="1"/>
    </location>
</feature>
<dbReference type="AlphaFoldDB" id="A0A820TDY2"/>
<feature type="region of interest" description="Disordered" evidence="1">
    <location>
        <begin position="29"/>
        <end position="70"/>
    </location>
</feature>
<dbReference type="EMBL" id="CAJOAY010037638">
    <property type="protein sequence ID" value="CAF4465231.1"/>
    <property type="molecule type" value="Genomic_DNA"/>
</dbReference>
<name>A0A820TDY2_9BILA</name>
<protein>
    <submittedName>
        <fullName evidence="2">Uncharacterized protein</fullName>
    </submittedName>
</protein>
<evidence type="ECO:0000256" key="1">
    <source>
        <dbReference type="SAM" id="MobiDB-lite"/>
    </source>
</evidence>
<sequence>FKKLILRLLQNNALLQHIKETNLVHEETLNNKDSVRRTSSIQLSVQPSASSIQNDDDDDRTSSGDCCKFA</sequence>
<dbReference type="Proteomes" id="UP000663881">
    <property type="component" value="Unassembled WGS sequence"/>
</dbReference>
<evidence type="ECO:0000313" key="3">
    <source>
        <dbReference type="Proteomes" id="UP000663881"/>
    </source>
</evidence>
<proteinExistence type="predicted"/>
<reference evidence="2" key="1">
    <citation type="submission" date="2021-02" db="EMBL/GenBank/DDBJ databases">
        <authorList>
            <person name="Nowell W R."/>
        </authorList>
    </citation>
    <scope>NUCLEOTIDE SEQUENCE</scope>
</reference>
<evidence type="ECO:0000313" key="2">
    <source>
        <dbReference type="EMBL" id="CAF4465231.1"/>
    </source>
</evidence>
<accession>A0A820TDY2</accession>